<evidence type="ECO:0000256" key="1">
    <source>
        <dbReference type="ARBA" id="ARBA00007484"/>
    </source>
</evidence>
<keyword evidence="11 13" id="KW-0234">DNA repair</keyword>
<keyword evidence="12 13" id="KW-0742">SOS response</keyword>
<protein>
    <recommendedName>
        <fullName evidence="13">LexA repressor</fullName>
        <ecNumber evidence="13">3.4.21.88</ecNumber>
    </recommendedName>
</protein>
<dbReference type="GO" id="GO:0006508">
    <property type="term" value="P:proteolysis"/>
    <property type="evidence" value="ECO:0007669"/>
    <property type="project" value="InterPro"/>
</dbReference>
<keyword evidence="7 13" id="KW-0068">Autocatalytic cleavage</keyword>
<accession>F2JRM4</accession>
<dbReference type="AlphaFoldDB" id="F2JRM4"/>
<dbReference type="Pfam" id="PF01726">
    <property type="entry name" value="LexA_DNA_bind"/>
    <property type="match status" value="1"/>
</dbReference>
<evidence type="ECO:0000256" key="3">
    <source>
        <dbReference type="ARBA" id="ARBA00022491"/>
    </source>
</evidence>
<evidence type="ECO:0000256" key="5">
    <source>
        <dbReference type="ARBA" id="ARBA00022763"/>
    </source>
</evidence>
<feature type="site" description="Cleavage; by autolysis" evidence="13">
    <location>
        <begin position="92"/>
        <end position="93"/>
    </location>
</feature>
<evidence type="ECO:0000256" key="13">
    <source>
        <dbReference type="HAMAP-Rule" id="MF_00015"/>
    </source>
</evidence>
<dbReference type="GO" id="GO:0045892">
    <property type="term" value="P:negative regulation of DNA-templated transcription"/>
    <property type="evidence" value="ECO:0007669"/>
    <property type="project" value="UniProtKB-UniRule"/>
</dbReference>
<evidence type="ECO:0000256" key="14">
    <source>
        <dbReference type="RuleBase" id="RU003991"/>
    </source>
</evidence>
<keyword evidence="5 13" id="KW-0227">DNA damage</keyword>
<dbReference type="SUPFAM" id="SSF51306">
    <property type="entry name" value="LexA/Signal peptidase"/>
    <property type="match status" value="1"/>
</dbReference>
<evidence type="ECO:0000313" key="18">
    <source>
        <dbReference type="Proteomes" id="UP000008467"/>
    </source>
</evidence>
<keyword evidence="9 13" id="KW-0238">DNA-binding</keyword>
<dbReference type="FunFam" id="1.10.10.10:FF:000009">
    <property type="entry name" value="LexA repressor"/>
    <property type="match status" value="1"/>
</dbReference>
<dbReference type="PANTHER" id="PTHR33516:SF2">
    <property type="entry name" value="LEXA REPRESSOR-RELATED"/>
    <property type="match status" value="1"/>
</dbReference>
<dbReference type="MEROPS" id="S24.001"/>
<dbReference type="RefSeq" id="WP_013657239.1">
    <property type="nucleotide sequence ID" value="NC_015275.1"/>
</dbReference>
<evidence type="ECO:0000256" key="9">
    <source>
        <dbReference type="ARBA" id="ARBA00023125"/>
    </source>
</evidence>
<dbReference type="CDD" id="cd06529">
    <property type="entry name" value="S24_LexA-like"/>
    <property type="match status" value="1"/>
</dbReference>
<dbReference type="InterPro" id="IPR006199">
    <property type="entry name" value="LexA_DNA-bd_dom"/>
</dbReference>
<dbReference type="GO" id="GO:0003677">
    <property type="term" value="F:DNA binding"/>
    <property type="evidence" value="ECO:0007669"/>
    <property type="project" value="UniProtKB-UniRule"/>
</dbReference>
<evidence type="ECO:0000259" key="15">
    <source>
        <dbReference type="Pfam" id="PF00717"/>
    </source>
</evidence>
<dbReference type="GO" id="GO:0004252">
    <property type="term" value="F:serine-type endopeptidase activity"/>
    <property type="evidence" value="ECO:0007669"/>
    <property type="project" value="UniProtKB-UniRule"/>
</dbReference>
<dbReference type="GO" id="GO:0006281">
    <property type="term" value="P:DNA repair"/>
    <property type="evidence" value="ECO:0007669"/>
    <property type="project" value="UniProtKB-UniRule"/>
</dbReference>
<evidence type="ECO:0000313" key="17">
    <source>
        <dbReference type="EMBL" id="ADZ83945.1"/>
    </source>
</evidence>
<dbReference type="InterPro" id="IPR036388">
    <property type="entry name" value="WH-like_DNA-bd_sf"/>
</dbReference>
<proteinExistence type="inferred from homology"/>
<dbReference type="InterPro" id="IPR015927">
    <property type="entry name" value="Peptidase_S24_S26A/B/C"/>
</dbReference>
<feature type="active site" description="For autocatalytic cleavage activity" evidence="13">
    <location>
        <position position="127"/>
    </location>
</feature>
<evidence type="ECO:0000256" key="10">
    <source>
        <dbReference type="ARBA" id="ARBA00023163"/>
    </source>
</evidence>
<dbReference type="GO" id="GO:0009432">
    <property type="term" value="P:SOS response"/>
    <property type="evidence" value="ECO:0007669"/>
    <property type="project" value="UniProtKB-UniRule"/>
</dbReference>
<dbReference type="PANTHER" id="PTHR33516">
    <property type="entry name" value="LEXA REPRESSOR"/>
    <property type="match status" value="1"/>
</dbReference>
<feature type="domain" description="Peptidase S24/S26A/S26B/S26C" evidence="15">
    <location>
        <begin position="85"/>
        <end position="197"/>
    </location>
</feature>
<dbReference type="InterPro" id="IPR006197">
    <property type="entry name" value="Peptidase_S24_LexA"/>
</dbReference>
<name>F2JRM4_CELLD</name>
<dbReference type="Proteomes" id="UP000008467">
    <property type="component" value="Chromosome"/>
</dbReference>
<comment type="catalytic activity">
    <reaction evidence="13">
        <text>Hydrolysis of Ala-|-Gly bond in repressor LexA.</text>
        <dbReference type="EC" id="3.4.21.88"/>
    </reaction>
</comment>
<evidence type="ECO:0000259" key="16">
    <source>
        <dbReference type="Pfam" id="PF01726"/>
    </source>
</evidence>
<evidence type="ECO:0000256" key="7">
    <source>
        <dbReference type="ARBA" id="ARBA00022813"/>
    </source>
</evidence>
<dbReference type="InterPro" id="IPR006200">
    <property type="entry name" value="LexA"/>
</dbReference>
<comment type="subunit">
    <text evidence="2 13">Homodimer.</text>
</comment>
<evidence type="ECO:0000256" key="4">
    <source>
        <dbReference type="ARBA" id="ARBA00022705"/>
    </source>
</evidence>
<keyword evidence="3 13" id="KW-0678">Repressor</keyword>
<dbReference type="InterPro" id="IPR036390">
    <property type="entry name" value="WH_DNA-bd_sf"/>
</dbReference>
<keyword evidence="6 13" id="KW-0378">Hydrolase</keyword>
<feature type="DNA-binding region" description="H-T-H motif" evidence="13">
    <location>
        <begin position="29"/>
        <end position="49"/>
    </location>
</feature>
<dbReference type="Gene3D" id="1.10.10.10">
    <property type="entry name" value="Winged helix-like DNA-binding domain superfamily/Winged helix DNA-binding domain"/>
    <property type="match status" value="1"/>
</dbReference>
<gene>
    <name evidence="13" type="primary">lexA</name>
    <name evidence="17" type="ordered locus">Clole_2236</name>
</gene>
<dbReference type="HAMAP" id="MF_00015">
    <property type="entry name" value="LexA"/>
    <property type="match status" value="1"/>
</dbReference>
<dbReference type="SUPFAM" id="SSF46785">
    <property type="entry name" value="Winged helix' DNA-binding domain"/>
    <property type="match status" value="1"/>
</dbReference>
<feature type="active site" description="For autocatalytic cleavage activity" evidence="13">
    <location>
        <position position="164"/>
    </location>
</feature>
<keyword evidence="8 13" id="KW-0805">Transcription regulation</keyword>
<sequence>MDQTLTAKQQQILSCIKQNLKEKGYPPSVRELCIAVGLSSTSTVHSHLNTLEKKGFIKRDPSKPRTIEILDEEMNWLEDHVSAVPIVGKVTAGAPILAVENIEEYFPLPKHLTRHEETFMLNVKGTSMINAGILDGDQIIVRHQDSARNGEIVVALIEDEVTVKRFFKEKDCFRLQPENDTMDPIYCQDVKILGKVIGLFREF</sequence>
<organism evidence="17 18">
    <name type="scientific">Cellulosilyticum lentocellum (strain ATCC 49066 / DSM 5427 / NCIMB 11756 / RHM5)</name>
    <name type="common">Clostridium lentocellum</name>
    <dbReference type="NCBI Taxonomy" id="642492"/>
    <lineage>
        <taxon>Bacteria</taxon>
        <taxon>Bacillati</taxon>
        <taxon>Bacillota</taxon>
        <taxon>Clostridia</taxon>
        <taxon>Lachnospirales</taxon>
        <taxon>Cellulosilyticaceae</taxon>
        <taxon>Cellulosilyticum</taxon>
    </lineage>
</organism>
<dbReference type="Pfam" id="PF00717">
    <property type="entry name" value="Peptidase_S24"/>
    <property type="match status" value="1"/>
</dbReference>
<comment type="similarity">
    <text evidence="1 13 14">Belongs to the peptidase S24 family.</text>
</comment>
<dbReference type="EMBL" id="CP002582">
    <property type="protein sequence ID" value="ADZ83945.1"/>
    <property type="molecule type" value="Genomic_DNA"/>
</dbReference>
<dbReference type="NCBIfam" id="TIGR00498">
    <property type="entry name" value="lexA"/>
    <property type="match status" value="1"/>
</dbReference>
<dbReference type="STRING" id="642492.Clole_2236"/>
<feature type="domain" description="LexA repressor DNA-binding" evidence="16">
    <location>
        <begin position="3"/>
        <end position="66"/>
    </location>
</feature>
<dbReference type="EC" id="3.4.21.88" evidence="13"/>
<dbReference type="eggNOG" id="COG1974">
    <property type="taxonomic scope" value="Bacteria"/>
</dbReference>
<dbReference type="PRINTS" id="PR00726">
    <property type="entry name" value="LEXASERPTASE"/>
</dbReference>
<dbReference type="GO" id="GO:0006260">
    <property type="term" value="P:DNA replication"/>
    <property type="evidence" value="ECO:0007669"/>
    <property type="project" value="UniProtKB-UniRule"/>
</dbReference>
<dbReference type="InterPro" id="IPR036286">
    <property type="entry name" value="LexA/Signal_pep-like_sf"/>
</dbReference>
<dbReference type="KEGG" id="cle:Clole_2236"/>
<dbReference type="InterPro" id="IPR039418">
    <property type="entry name" value="LexA-like"/>
</dbReference>
<reference evidence="17 18" key="1">
    <citation type="journal article" date="2011" name="J. Bacteriol.">
        <title>Complete genome sequence of the cellulose-degrading bacterium Cellulosilyticum lentocellum.</title>
        <authorList>
            <consortium name="US DOE Joint Genome Institute"/>
            <person name="Miller D.A."/>
            <person name="Suen G."/>
            <person name="Bruce D."/>
            <person name="Copeland A."/>
            <person name="Cheng J.F."/>
            <person name="Detter C."/>
            <person name="Goodwin L.A."/>
            <person name="Han C.S."/>
            <person name="Hauser L.J."/>
            <person name="Land M.L."/>
            <person name="Lapidus A."/>
            <person name="Lucas S."/>
            <person name="Meincke L."/>
            <person name="Pitluck S."/>
            <person name="Tapia R."/>
            <person name="Teshima H."/>
            <person name="Woyke T."/>
            <person name="Fox B.G."/>
            <person name="Angert E.R."/>
            <person name="Currie C.R."/>
        </authorList>
    </citation>
    <scope>NUCLEOTIDE SEQUENCE [LARGE SCALE GENOMIC DNA]</scope>
    <source>
        <strain evidence="18">ATCC 49066 / DSM 5427 / NCIMB 11756 / RHM5</strain>
    </source>
</reference>
<dbReference type="FunFam" id="2.10.109.10:FF:000001">
    <property type="entry name" value="LexA repressor"/>
    <property type="match status" value="1"/>
</dbReference>
<evidence type="ECO:0000256" key="11">
    <source>
        <dbReference type="ARBA" id="ARBA00023204"/>
    </source>
</evidence>
<evidence type="ECO:0000256" key="12">
    <source>
        <dbReference type="ARBA" id="ARBA00023236"/>
    </source>
</evidence>
<evidence type="ECO:0000256" key="6">
    <source>
        <dbReference type="ARBA" id="ARBA00022801"/>
    </source>
</evidence>
<dbReference type="HOGENOM" id="CLU_066192_45_1_9"/>
<keyword evidence="4 13" id="KW-0235">DNA replication</keyword>
<keyword evidence="10 13" id="KW-0804">Transcription</keyword>
<evidence type="ECO:0000256" key="8">
    <source>
        <dbReference type="ARBA" id="ARBA00023015"/>
    </source>
</evidence>
<keyword evidence="18" id="KW-1185">Reference proteome</keyword>
<dbReference type="InterPro" id="IPR050077">
    <property type="entry name" value="LexA_repressor"/>
</dbReference>
<comment type="function">
    <text evidence="13">Represses a number of genes involved in the response to DNA damage (SOS response), including recA and lexA. In the presence of single-stranded DNA, RecA interacts with LexA causing an autocatalytic cleavage which disrupts the DNA-binding part of LexA, leading to derepression of the SOS regulon and eventually DNA repair.</text>
</comment>
<dbReference type="Gene3D" id="2.10.109.10">
    <property type="entry name" value="Umud Fragment, subunit A"/>
    <property type="match status" value="1"/>
</dbReference>
<evidence type="ECO:0000256" key="2">
    <source>
        <dbReference type="ARBA" id="ARBA00011738"/>
    </source>
</evidence>